<dbReference type="InterPro" id="IPR049163">
    <property type="entry name" value="Pif1-like_2B_dom"/>
</dbReference>
<dbReference type="Pfam" id="PF05970">
    <property type="entry name" value="PIF1"/>
    <property type="match status" value="1"/>
</dbReference>
<dbReference type="GO" id="GO:0006310">
    <property type="term" value="P:DNA recombination"/>
    <property type="evidence" value="ECO:0007669"/>
    <property type="project" value="UniProtKB-KW"/>
</dbReference>
<evidence type="ECO:0000259" key="2">
    <source>
        <dbReference type="Pfam" id="PF05970"/>
    </source>
</evidence>
<comment type="catalytic activity">
    <reaction evidence="1">
        <text>ATP + H2O = ADP + phosphate + H(+)</text>
        <dbReference type="Rhea" id="RHEA:13065"/>
        <dbReference type="ChEBI" id="CHEBI:15377"/>
        <dbReference type="ChEBI" id="CHEBI:15378"/>
        <dbReference type="ChEBI" id="CHEBI:30616"/>
        <dbReference type="ChEBI" id="CHEBI:43474"/>
        <dbReference type="ChEBI" id="CHEBI:456216"/>
        <dbReference type="EC" id="5.6.2.3"/>
    </reaction>
</comment>
<evidence type="ECO:0000259" key="3">
    <source>
        <dbReference type="Pfam" id="PF21530"/>
    </source>
</evidence>
<dbReference type="FunFam" id="3.40.50.300:FF:002884">
    <property type="entry name" value="ATP-dependent DNA helicase"/>
    <property type="match status" value="1"/>
</dbReference>
<keyword evidence="1" id="KW-0547">Nucleotide-binding</keyword>
<comment type="cofactor">
    <cofactor evidence="1">
        <name>Mg(2+)</name>
        <dbReference type="ChEBI" id="CHEBI:18420"/>
    </cofactor>
</comment>
<dbReference type="PANTHER" id="PTHR10492:SF74">
    <property type="entry name" value="ATP-DEPENDENT DNA HELICASE"/>
    <property type="match status" value="1"/>
</dbReference>
<dbReference type="GO" id="GO:0000723">
    <property type="term" value="P:telomere maintenance"/>
    <property type="evidence" value="ECO:0007669"/>
    <property type="project" value="InterPro"/>
</dbReference>
<dbReference type="PANTHER" id="PTHR10492">
    <property type="match status" value="1"/>
</dbReference>
<dbReference type="InterPro" id="IPR027417">
    <property type="entry name" value="P-loop_NTPase"/>
</dbReference>
<dbReference type="CDD" id="cd18809">
    <property type="entry name" value="SF1_C_RecD"/>
    <property type="match status" value="1"/>
</dbReference>
<reference evidence="4" key="1">
    <citation type="journal article" date="2023" name="bioRxiv">
        <title>Improved chromosome-level genome assembly for marigold (Tagetes erecta).</title>
        <authorList>
            <person name="Jiang F."/>
            <person name="Yuan L."/>
            <person name="Wang S."/>
            <person name="Wang H."/>
            <person name="Xu D."/>
            <person name="Wang A."/>
            <person name="Fan W."/>
        </authorList>
    </citation>
    <scope>NUCLEOTIDE SEQUENCE</scope>
    <source>
        <strain evidence="4">WSJ</strain>
        <tissue evidence="4">Leaf</tissue>
    </source>
</reference>
<evidence type="ECO:0000256" key="1">
    <source>
        <dbReference type="RuleBase" id="RU363044"/>
    </source>
</evidence>
<dbReference type="EMBL" id="JAUHHV010000004">
    <property type="protein sequence ID" value="KAK1428534.1"/>
    <property type="molecule type" value="Genomic_DNA"/>
</dbReference>
<dbReference type="GO" id="GO:0005524">
    <property type="term" value="F:ATP binding"/>
    <property type="evidence" value="ECO:0007669"/>
    <property type="project" value="UniProtKB-KW"/>
</dbReference>
<dbReference type="GO" id="GO:0016787">
    <property type="term" value="F:hydrolase activity"/>
    <property type="evidence" value="ECO:0007669"/>
    <property type="project" value="UniProtKB-KW"/>
</dbReference>
<feature type="domain" description="DNA helicase Pif1-like DEAD-box helicase" evidence="2">
    <location>
        <begin position="13"/>
        <end position="100"/>
    </location>
</feature>
<keyword evidence="1" id="KW-0067">ATP-binding</keyword>
<comment type="similarity">
    <text evidence="1">Belongs to the helicase family.</text>
</comment>
<accession>A0AAD8KS54</accession>
<dbReference type="SUPFAM" id="SSF52540">
    <property type="entry name" value="P-loop containing nucleoside triphosphate hydrolases"/>
    <property type="match status" value="1"/>
</dbReference>
<organism evidence="4 5">
    <name type="scientific">Tagetes erecta</name>
    <name type="common">African marigold</name>
    <dbReference type="NCBI Taxonomy" id="13708"/>
    <lineage>
        <taxon>Eukaryota</taxon>
        <taxon>Viridiplantae</taxon>
        <taxon>Streptophyta</taxon>
        <taxon>Embryophyta</taxon>
        <taxon>Tracheophyta</taxon>
        <taxon>Spermatophyta</taxon>
        <taxon>Magnoliopsida</taxon>
        <taxon>eudicotyledons</taxon>
        <taxon>Gunneridae</taxon>
        <taxon>Pentapetalae</taxon>
        <taxon>asterids</taxon>
        <taxon>campanulids</taxon>
        <taxon>Asterales</taxon>
        <taxon>Asteraceae</taxon>
        <taxon>Asteroideae</taxon>
        <taxon>Heliantheae alliance</taxon>
        <taxon>Tageteae</taxon>
        <taxon>Tagetes</taxon>
    </lineage>
</organism>
<dbReference type="GO" id="GO:0006281">
    <property type="term" value="P:DNA repair"/>
    <property type="evidence" value="ECO:0007669"/>
    <property type="project" value="UniProtKB-KW"/>
</dbReference>
<evidence type="ECO:0000313" key="4">
    <source>
        <dbReference type="EMBL" id="KAK1428534.1"/>
    </source>
</evidence>
<keyword evidence="1" id="KW-0233">DNA recombination</keyword>
<dbReference type="AlphaFoldDB" id="A0AAD8KS54"/>
<dbReference type="InterPro" id="IPR010285">
    <property type="entry name" value="DNA_helicase_pif1-like_DEAD"/>
</dbReference>
<dbReference type="Proteomes" id="UP001229421">
    <property type="component" value="Unassembled WGS sequence"/>
</dbReference>
<sequence length="359" mass="40145">MNDVLIPGSSWSNNTMFGGKVVVFGGDFRQILPVVQNGSRHDIVNASLCSSYIWSNVKVLRLTKNMRLSLGIDSTNNKETAEFSNWLLQLGEGKIGEPNDGESIIEIPQDLLIGESPDPVFDLIDFAYPLMLDKLHEPNYFQDRAILAPTNEVVQYINDRIMSMFPGDEKEYLSSDSFCPSDFVSETFDENLYSPDILNGLKLSGVPNHQLVLKVGVPIMLLRNIDQKNGLCNGTRLRVLYLGNRVIEAEIISGANIGTRTFIPRLSLSPSDKKIPFKFKRRQFPVAVCFAMTINKSQGQSLSRVGLYLKEPVFSHGQLYVALSRVKSRAGLEILIQDKDGNVTNRTTNVVYKEVFGNM</sequence>
<evidence type="ECO:0000313" key="5">
    <source>
        <dbReference type="Proteomes" id="UP001229421"/>
    </source>
</evidence>
<comment type="caution">
    <text evidence="4">The sequence shown here is derived from an EMBL/GenBank/DDBJ whole genome shotgun (WGS) entry which is preliminary data.</text>
</comment>
<gene>
    <name evidence="4" type="ORF">QVD17_17369</name>
</gene>
<keyword evidence="1" id="KW-0378">Hydrolase</keyword>
<feature type="domain" description="DNA helicase Pif1-like 2B" evidence="3">
    <location>
        <begin position="197"/>
        <end position="240"/>
    </location>
</feature>
<keyword evidence="1" id="KW-0234">DNA repair</keyword>
<dbReference type="GO" id="GO:0043139">
    <property type="term" value="F:5'-3' DNA helicase activity"/>
    <property type="evidence" value="ECO:0007669"/>
    <property type="project" value="UniProtKB-EC"/>
</dbReference>
<proteinExistence type="inferred from homology"/>
<dbReference type="EC" id="5.6.2.3" evidence="1"/>
<keyword evidence="5" id="KW-1185">Reference proteome</keyword>
<protein>
    <recommendedName>
        <fullName evidence="1">ATP-dependent DNA helicase</fullName>
        <ecNumber evidence="1">5.6.2.3</ecNumber>
    </recommendedName>
</protein>
<dbReference type="Pfam" id="PF21530">
    <property type="entry name" value="Pif1_2B_dom"/>
    <property type="match status" value="1"/>
</dbReference>
<keyword evidence="1" id="KW-0227">DNA damage</keyword>
<name>A0AAD8KS54_TARER</name>
<keyword evidence="1" id="KW-0347">Helicase</keyword>